<gene>
    <name evidence="3" type="ORF">J5V48_09640</name>
</gene>
<organism evidence="3 4">
    <name type="scientific">Succinivibrio faecicola</name>
    <dbReference type="NCBI Taxonomy" id="2820300"/>
    <lineage>
        <taxon>Bacteria</taxon>
        <taxon>Pseudomonadati</taxon>
        <taxon>Pseudomonadota</taxon>
        <taxon>Gammaproteobacteria</taxon>
        <taxon>Aeromonadales</taxon>
        <taxon>Succinivibrionaceae</taxon>
        <taxon>Succinivibrio</taxon>
    </lineage>
</organism>
<evidence type="ECO:0000259" key="2">
    <source>
        <dbReference type="PROSITE" id="PS50994"/>
    </source>
</evidence>
<sequence>MKLRTMTAICMEILGGFKHRDIANKYGVSPSTVSIFKHRLEKEGFYKGIDGCRALAELSESELARRIYPGMIDLKDGDVIIVGRAKPDTYIPDFKEIANEVIDAKVTRKFCFNEYLDKCESIGKKPVSSSDFYAKLGNELKKLKGAKIYMTQDHPYGYEVCIDYCGQTWPYFDSKQHLRHGSVFVMTWAASYMTFAMVVPGQTTKCTCEAIGKAFQYFGYIPYNLQFDNGTAAVVKHTVGAETIFNDSFHHYMKQFKISVTTSNPYSPTEKSCVEAMVNMVQNNVLPAISHDPHLSLEEVNRQLIGLVDKYINKAKFRNDSTRTREYLFKTYEIAKSRKLECTIPEFYEHIPFIKVGLDYTVKVKGERYSVPYQYAGEYVSASICGNQLKICHDLKEIATHTITNDGTNHIKLEHMPENHREVALKRLMYPNFKSLMDAALKMLKITKVIRQSRGEK</sequence>
<keyword evidence="4" id="KW-1185">Reference proteome</keyword>
<feature type="domain" description="Integrase catalytic" evidence="2">
    <location>
        <begin position="151"/>
        <end position="332"/>
    </location>
</feature>
<dbReference type="SUPFAM" id="SSF53098">
    <property type="entry name" value="Ribonuclease H-like"/>
    <property type="match status" value="1"/>
</dbReference>
<dbReference type="PANTHER" id="PTHR35004">
    <property type="entry name" value="TRANSPOSASE RV3428C-RELATED"/>
    <property type="match status" value="1"/>
</dbReference>
<evidence type="ECO:0000256" key="1">
    <source>
        <dbReference type="ARBA" id="ARBA00009277"/>
    </source>
</evidence>
<protein>
    <submittedName>
        <fullName evidence="3">DDE-type integrase/transposase/recombinase</fullName>
    </submittedName>
</protein>
<dbReference type="InterPro" id="IPR012337">
    <property type="entry name" value="RNaseH-like_sf"/>
</dbReference>
<evidence type="ECO:0000313" key="4">
    <source>
        <dbReference type="Proteomes" id="UP000731465"/>
    </source>
</evidence>
<dbReference type="Gene3D" id="3.30.420.10">
    <property type="entry name" value="Ribonuclease H-like superfamily/Ribonuclease H"/>
    <property type="match status" value="1"/>
</dbReference>
<dbReference type="EMBL" id="JAGFNY010000074">
    <property type="protein sequence ID" value="MBW7571149.1"/>
    <property type="molecule type" value="Genomic_DNA"/>
</dbReference>
<dbReference type="Pfam" id="PF22483">
    <property type="entry name" value="Mu-transpos_C_2"/>
    <property type="match status" value="1"/>
</dbReference>
<evidence type="ECO:0000313" key="3">
    <source>
        <dbReference type="EMBL" id="MBW7571149.1"/>
    </source>
</evidence>
<dbReference type="InterPro" id="IPR001584">
    <property type="entry name" value="Integrase_cat-core"/>
</dbReference>
<reference evidence="3 4" key="1">
    <citation type="submission" date="2021-03" db="EMBL/GenBank/DDBJ databases">
        <title>Succinivibrio sp. nov. isolated from feces of cow.</title>
        <authorList>
            <person name="Choi J.-Y."/>
        </authorList>
    </citation>
    <scope>NUCLEOTIDE SEQUENCE [LARGE SCALE GENOMIC DNA]</scope>
    <source>
        <strain evidence="3 4">AGMB01872</strain>
    </source>
</reference>
<accession>A0ABS7DIL5</accession>
<dbReference type="InterPro" id="IPR054353">
    <property type="entry name" value="IstA-like_C"/>
</dbReference>
<comment type="similarity">
    <text evidence="1">Belongs to the transposase IS21/IS408/IS1162 family.</text>
</comment>
<dbReference type="Proteomes" id="UP000731465">
    <property type="component" value="Unassembled WGS sequence"/>
</dbReference>
<name>A0ABS7DIL5_9GAMM</name>
<comment type="caution">
    <text evidence="3">The sequence shown here is derived from an EMBL/GenBank/DDBJ whole genome shotgun (WGS) entry which is preliminary data.</text>
</comment>
<dbReference type="InterPro" id="IPR036397">
    <property type="entry name" value="RNaseH_sf"/>
</dbReference>
<proteinExistence type="inferred from homology"/>
<dbReference type="PROSITE" id="PS50994">
    <property type="entry name" value="INTEGRASE"/>
    <property type="match status" value="1"/>
</dbReference>
<dbReference type="RefSeq" id="WP_219938419.1">
    <property type="nucleotide sequence ID" value="NZ_JAGFNY010000074.1"/>
</dbReference>